<evidence type="ECO:0000256" key="6">
    <source>
        <dbReference type="ARBA" id="ARBA00022692"/>
    </source>
</evidence>
<feature type="transmembrane region" description="Helical" evidence="9">
    <location>
        <begin position="261"/>
        <end position="283"/>
    </location>
</feature>
<evidence type="ECO:0000256" key="9">
    <source>
        <dbReference type="SAM" id="Phobius"/>
    </source>
</evidence>
<dbReference type="GO" id="GO:0005886">
    <property type="term" value="C:plasma membrane"/>
    <property type="evidence" value="ECO:0007669"/>
    <property type="project" value="UniProtKB-SubCell"/>
</dbReference>
<reference evidence="11" key="1">
    <citation type="submission" date="2014-05" db="EMBL/GenBank/DDBJ databases">
        <title>Whole genome sequencing of Lactobacillus casei NRIC0644.</title>
        <authorList>
            <person name="Atarashi H."/>
            <person name="Yoshida Y."/>
            <person name="Fujimura S."/>
            <person name="Tanaka N."/>
            <person name="Shiwa Y."/>
            <person name="Yoshikawa H."/>
            <person name="Okada S."/>
            <person name="Nakagawa J."/>
        </authorList>
    </citation>
    <scope>NUCLEOTIDE SEQUENCE [LARGE SCALE GENOMIC DNA]</scope>
    <source>
        <strain evidence="11">NRIC0644</strain>
    </source>
</reference>
<feature type="transmembrane region" description="Helical" evidence="9">
    <location>
        <begin position="143"/>
        <end position="161"/>
    </location>
</feature>
<feature type="transmembrane region" description="Helical" evidence="9">
    <location>
        <begin position="320"/>
        <end position="344"/>
    </location>
</feature>
<keyword evidence="6 9" id="KW-0812">Transmembrane</keyword>
<dbReference type="GO" id="GO:0015577">
    <property type="term" value="F:galactitol transmembrane transporter activity"/>
    <property type="evidence" value="ECO:0007669"/>
    <property type="project" value="InterPro"/>
</dbReference>
<evidence type="ECO:0000256" key="8">
    <source>
        <dbReference type="ARBA" id="ARBA00023136"/>
    </source>
</evidence>
<feature type="transmembrane region" description="Helical" evidence="9">
    <location>
        <begin position="39"/>
        <end position="58"/>
    </location>
</feature>
<feature type="transmembrane region" description="Helical" evidence="9">
    <location>
        <begin position="423"/>
        <end position="439"/>
    </location>
</feature>
<evidence type="ECO:0000313" key="10">
    <source>
        <dbReference type="EMBL" id="GAN35680.1"/>
    </source>
</evidence>
<dbReference type="GO" id="GO:0009401">
    <property type="term" value="P:phosphoenolpyruvate-dependent sugar phosphotransferase system"/>
    <property type="evidence" value="ECO:0007669"/>
    <property type="project" value="UniProtKB-KW"/>
</dbReference>
<evidence type="ECO:0000313" key="11">
    <source>
        <dbReference type="Proteomes" id="UP000032552"/>
    </source>
</evidence>
<keyword evidence="8 9" id="KW-0472">Membrane</keyword>
<evidence type="ECO:0000256" key="5">
    <source>
        <dbReference type="ARBA" id="ARBA00022683"/>
    </source>
</evidence>
<feature type="transmembrane region" description="Helical" evidence="9">
    <location>
        <begin position="70"/>
        <end position="90"/>
    </location>
</feature>
<keyword evidence="2" id="KW-0813">Transport</keyword>
<organism evidence="10 11">
    <name type="scientific">Lacticaseibacillus paracasei NRIC 0644</name>
    <dbReference type="NCBI Taxonomy" id="1435038"/>
    <lineage>
        <taxon>Bacteria</taxon>
        <taxon>Bacillati</taxon>
        <taxon>Bacillota</taxon>
        <taxon>Bacilli</taxon>
        <taxon>Lactobacillales</taxon>
        <taxon>Lactobacillaceae</taxon>
        <taxon>Lacticaseibacillus</taxon>
    </lineage>
</organism>
<evidence type="ECO:0000256" key="3">
    <source>
        <dbReference type="ARBA" id="ARBA00022475"/>
    </source>
</evidence>
<dbReference type="InterPro" id="IPR004703">
    <property type="entry name" value="PTS_sugar-sp_permease"/>
</dbReference>
<keyword evidence="7 9" id="KW-1133">Transmembrane helix</keyword>
<evidence type="ECO:0000256" key="7">
    <source>
        <dbReference type="ARBA" id="ARBA00022989"/>
    </source>
</evidence>
<dbReference type="Proteomes" id="UP000032552">
    <property type="component" value="Unassembled WGS sequence"/>
</dbReference>
<evidence type="ECO:0008006" key="12">
    <source>
        <dbReference type="Google" id="ProtNLM"/>
    </source>
</evidence>
<dbReference type="RefSeq" id="WP_045624329.1">
    <property type="nucleotide sequence ID" value="NZ_BAYM01000013.1"/>
</dbReference>
<comment type="caution">
    <text evidence="10">The sequence shown here is derived from an EMBL/GenBank/DDBJ whole genome shotgun (WGS) entry which is preliminary data.</text>
</comment>
<comment type="subcellular location">
    <subcellularLocation>
        <location evidence="1">Cell membrane</location>
        <topology evidence="1">Multi-pass membrane protein</topology>
    </subcellularLocation>
</comment>
<dbReference type="PANTHER" id="PTHR37324">
    <property type="entry name" value="PTS SYSTEM GALACTITOL-SPECIFIC EIIC COMPONENT"/>
    <property type="match status" value="1"/>
</dbReference>
<sequence>MEILQKIMNTFGASIFVPVVIFIICLVMRISLKKAINSAILAGVGLVGFSMITDYFTPVISPVVDKMVKIAHLNLPVLDIGWQATAVIAYSTKIGMVFIGLLLVFQIFLFAIRWTNVFMPSDLWNNYSLILWGSELFLLTKNMWLASMLMLFGNMVCLLYAEVIAKRWSTYYGYPQCTLTAPHQVGNVPYALAMNWLFSKIGVDKININPETIQKKLGFLGDPMLIGFIVGFGLGIIGNITTLSTIASWGQILTTAITTSAVMAIFPKIGSLFASSFSSITAASQKSMQKGGREWYVAVNDALGYGEAATLTTGILMIPFALILAFILPGNIIVPVMCLTGFAYDSEINIALADGNIFKALLMDICIFAGQLYIGSYFAPAFTRIAREVGVQMPKGSLMVIGFVAANITMGLITIAFLTQNPIIIGAVVILYLVQFLYYKKNKNKVTDTIEKYSDYTAIRKVVTNTPDIS</sequence>
<evidence type="ECO:0000256" key="1">
    <source>
        <dbReference type="ARBA" id="ARBA00004651"/>
    </source>
</evidence>
<feature type="transmembrane region" description="Helical" evidence="9">
    <location>
        <begin position="12"/>
        <end position="32"/>
    </location>
</feature>
<feature type="transmembrane region" description="Helical" evidence="9">
    <location>
        <begin position="356"/>
        <end position="378"/>
    </location>
</feature>
<dbReference type="InterPro" id="IPR013853">
    <property type="entry name" value="EIIC-GAT"/>
</dbReference>
<name>A0A0C9NUV4_LACPA</name>
<dbReference type="PANTHER" id="PTHR37324:SF2">
    <property type="entry name" value="PTS SYSTEM GALACTITOL-SPECIFIC EIIC COMPONENT"/>
    <property type="match status" value="1"/>
</dbReference>
<keyword evidence="5" id="KW-0598">Phosphotransferase system</keyword>
<dbReference type="Pfam" id="PF03611">
    <property type="entry name" value="EIIC-GAT"/>
    <property type="match status" value="1"/>
</dbReference>
<dbReference type="PIRSF" id="PIRSF006304">
    <property type="entry name" value="GatC"/>
    <property type="match status" value="1"/>
</dbReference>
<feature type="transmembrane region" description="Helical" evidence="9">
    <location>
        <begin position="97"/>
        <end position="115"/>
    </location>
</feature>
<feature type="transmembrane region" description="Helical" evidence="9">
    <location>
        <begin position="398"/>
        <end position="417"/>
    </location>
</feature>
<evidence type="ECO:0000256" key="4">
    <source>
        <dbReference type="ARBA" id="ARBA00022597"/>
    </source>
</evidence>
<protein>
    <recommendedName>
        <fullName evidence="12">PTS galactitol transporter subunit IIC</fullName>
    </recommendedName>
</protein>
<proteinExistence type="predicted"/>
<dbReference type="EMBL" id="BAYM01000013">
    <property type="protein sequence ID" value="GAN35680.1"/>
    <property type="molecule type" value="Genomic_DNA"/>
</dbReference>
<accession>A0A0C9NUV4</accession>
<feature type="transmembrane region" description="Helical" evidence="9">
    <location>
        <begin position="225"/>
        <end position="249"/>
    </location>
</feature>
<keyword evidence="3" id="KW-1003">Cell membrane</keyword>
<keyword evidence="4" id="KW-0762">Sugar transport</keyword>
<dbReference type="AlphaFoldDB" id="A0A0C9NUV4"/>
<evidence type="ECO:0000256" key="2">
    <source>
        <dbReference type="ARBA" id="ARBA00022448"/>
    </source>
</evidence>
<gene>
    <name evidence="10" type="ORF">LC0644_0269</name>
</gene>